<reference evidence="3" key="1">
    <citation type="submission" date="2015-01" db="EMBL/GenBank/DDBJ databases">
        <authorList>
            <person name="Aksoy S."/>
            <person name="Warren W."/>
            <person name="Wilson R.K."/>
        </authorList>
    </citation>
    <scope>NUCLEOTIDE SEQUENCE [LARGE SCALE GENOMIC DNA]</scope>
    <source>
        <strain evidence="3">IAEA</strain>
    </source>
</reference>
<organism evidence="2 3">
    <name type="scientific">Glossina palpalis gambiensis</name>
    <dbReference type="NCBI Taxonomy" id="67801"/>
    <lineage>
        <taxon>Eukaryota</taxon>
        <taxon>Metazoa</taxon>
        <taxon>Ecdysozoa</taxon>
        <taxon>Arthropoda</taxon>
        <taxon>Hexapoda</taxon>
        <taxon>Insecta</taxon>
        <taxon>Pterygota</taxon>
        <taxon>Neoptera</taxon>
        <taxon>Endopterygota</taxon>
        <taxon>Diptera</taxon>
        <taxon>Brachycera</taxon>
        <taxon>Muscomorpha</taxon>
        <taxon>Hippoboscoidea</taxon>
        <taxon>Glossinidae</taxon>
        <taxon>Glossina</taxon>
    </lineage>
</organism>
<keyword evidence="1" id="KW-1133">Transmembrane helix</keyword>
<keyword evidence="3" id="KW-1185">Reference proteome</keyword>
<protein>
    <submittedName>
        <fullName evidence="2">Uncharacterized protein</fullName>
    </submittedName>
</protein>
<keyword evidence="1" id="KW-0812">Transmembrane</keyword>
<evidence type="ECO:0000313" key="2">
    <source>
        <dbReference type="EnsemblMetazoa" id="GPPI038783-PA"/>
    </source>
</evidence>
<evidence type="ECO:0000256" key="1">
    <source>
        <dbReference type="SAM" id="Phobius"/>
    </source>
</evidence>
<evidence type="ECO:0000313" key="3">
    <source>
        <dbReference type="Proteomes" id="UP000092460"/>
    </source>
</evidence>
<dbReference type="AlphaFoldDB" id="A0A1B0BS10"/>
<proteinExistence type="predicted"/>
<name>A0A1B0BS10_9MUSC</name>
<dbReference type="EMBL" id="JXJN01019441">
    <property type="status" value="NOT_ANNOTATED_CDS"/>
    <property type="molecule type" value="Genomic_DNA"/>
</dbReference>
<sequence>MMKDAFPTSLASTFCGHLKLYVYWFFAKLRIPRKMLMLTIISQSKLKFLEQLNISILPTMDRFSKRKYLPECTQRLAKYSMKGNVLLTSSRPIILEKSYVYLELFVYKHSSVRESGKLYYNK</sequence>
<feature type="transmembrane region" description="Helical" evidence="1">
    <location>
        <begin position="6"/>
        <end position="27"/>
    </location>
</feature>
<dbReference type="Proteomes" id="UP000092460">
    <property type="component" value="Unassembled WGS sequence"/>
</dbReference>
<accession>A0A1B0BS10</accession>
<reference evidence="2" key="2">
    <citation type="submission" date="2020-05" db="UniProtKB">
        <authorList>
            <consortium name="EnsemblMetazoa"/>
        </authorList>
    </citation>
    <scope>IDENTIFICATION</scope>
    <source>
        <strain evidence="2">IAEA</strain>
    </source>
</reference>
<keyword evidence="1" id="KW-0472">Membrane</keyword>
<dbReference type="VEuPathDB" id="VectorBase:GPPI038783"/>
<dbReference type="EnsemblMetazoa" id="GPPI038783-RA">
    <property type="protein sequence ID" value="GPPI038783-PA"/>
    <property type="gene ID" value="GPPI038783"/>
</dbReference>